<dbReference type="PANTHER" id="PTHR43881">
    <property type="entry name" value="GAMMA-GLUTAMYLTRANSPEPTIDASE (AFU_ORTHOLOGUE AFUA_4G13580)"/>
    <property type="match status" value="1"/>
</dbReference>
<dbReference type="PROSITE" id="PS51257">
    <property type="entry name" value="PROKAR_LIPOPROTEIN"/>
    <property type="match status" value="1"/>
</dbReference>
<evidence type="ECO:0000313" key="2">
    <source>
        <dbReference type="EMBL" id="NHC13637.1"/>
    </source>
</evidence>
<sequence length="433" mass="41790">MRRPALSLHVLLLGAACTGLLVVPAQMSATLAGPGPEHVAEGYGGGVSSPDSAATAAGSDALAAGGNATDAAVAAAAVLAVTEPAAAGLGGGAVLLRFDPEAGTVERIERCNPAGAATAWQAALQQWGTTSLGAALEPARALATGQLAASLTAVTDRGPRALRSGALGASVRDAAAEAGVVLSPARLPRAMLAEASPYQELDVYGGSAGTLARLEPPATGAGLTADAAVRRVLAATAEGADGPDDDAVVGVVAADRWGGVTAVALTLGVRGGAAPVPGAGFPLGAPTAGGCGAAAPTIVTRTADRLTAPRDLPATGQSAYLAVVGTGGTGRPAAGAATGVASLVSGRVERGLALDQALEAPRGVRVGPRRMVLEAGLGADAVRGLGRLVASGDAPEAAALVALEVKDDGRVQAVAERRRGGGGSAAVVHPDTD</sequence>
<dbReference type="InterPro" id="IPR052896">
    <property type="entry name" value="GGT-like_enzyme"/>
</dbReference>
<evidence type="ECO:0008006" key="4">
    <source>
        <dbReference type="Google" id="ProtNLM"/>
    </source>
</evidence>
<keyword evidence="1" id="KW-0732">Signal</keyword>
<feature type="signal peptide" evidence="1">
    <location>
        <begin position="1"/>
        <end position="28"/>
    </location>
</feature>
<name>A0ABX0GVG8_9ACTN</name>
<reference evidence="2 3" key="1">
    <citation type="submission" date="2020-03" db="EMBL/GenBank/DDBJ databases">
        <title>Two novel Motilibacter sp.</title>
        <authorList>
            <person name="Liu S."/>
        </authorList>
    </citation>
    <scope>NUCLEOTIDE SEQUENCE [LARGE SCALE GENOMIC DNA]</scope>
    <source>
        <strain evidence="2 3">E257</strain>
    </source>
</reference>
<proteinExistence type="predicted"/>
<evidence type="ECO:0000256" key="1">
    <source>
        <dbReference type="SAM" id="SignalP"/>
    </source>
</evidence>
<dbReference type="Pfam" id="PF01019">
    <property type="entry name" value="G_glu_transpept"/>
    <property type="match status" value="1"/>
</dbReference>
<accession>A0ABX0GVG8</accession>
<dbReference type="InterPro" id="IPR029055">
    <property type="entry name" value="Ntn_hydrolases_N"/>
</dbReference>
<dbReference type="EMBL" id="JAANNP010000002">
    <property type="protein sequence ID" value="NHC13637.1"/>
    <property type="molecule type" value="Genomic_DNA"/>
</dbReference>
<gene>
    <name evidence="2" type="ORF">G9H71_07565</name>
</gene>
<organism evidence="2 3">
    <name type="scientific">Motilibacter deserti</name>
    <dbReference type="NCBI Taxonomy" id="2714956"/>
    <lineage>
        <taxon>Bacteria</taxon>
        <taxon>Bacillati</taxon>
        <taxon>Actinomycetota</taxon>
        <taxon>Actinomycetes</taxon>
        <taxon>Motilibacterales</taxon>
        <taxon>Motilibacteraceae</taxon>
        <taxon>Motilibacter</taxon>
    </lineage>
</organism>
<dbReference type="RefSeq" id="WP_166280288.1">
    <property type="nucleotide sequence ID" value="NZ_JAANNP010000002.1"/>
</dbReference>
<comment type="caution">
    <text evidence="2">The sequence shown here is derived from an EMBL/GenBank/DDBJ whole genome shotgun (WGS) entry which is preliminary data.</text>
</comment>
<dbReference type="SUPFAM" id="SSF56235">
    <property type="entry name" value="N-terminal nucleophile aminohydrolases (Ntn hydrolases)"/>
    <property type="match status" value="1"/>
</dbReference>
<protein>
    <recommendedName>
        <fullName evidence="4">Gamma-glutamyltranspeptidase/glutathione hydrolase</fullName>
    </recommendedName>
</protein>
<dbReference type="Proteomes" id="UP000800981">
    <property type="component" value="Unassembled WGS sequence"/>
</dbReference>
<feature type="chain" id="PRO_5045853546" description="Gamma-glutamyltranspeptidase/glutathione hydrolase" evidence="1">
    <location>
        <begin position="29"/>
        <end position="433"/>
    </location>
</feature>
<keyword evidence="3" id="KW-1185">Reference proteome</keyword>
<evidence type="ECO:0000313" key="3">
    <source>
        <dbReference type="Proteomes" id="UP000800981"/>
    </source>
</evidence>
<dbReference type="PANTHER" id="PTHR43881:SF1">
    <property type="entry name" value="GAMMA-GLUTAMYLTRANSPEPTIDASE (AFU_ORTHOLOGUE AFUA_4G13580)"/>
    <property type="match status" value="1"/>
</dbReference>